<name>A0AAW0I125_MYOGA</name>
<evidence type="ECO:0000313" key="2">
    <source>
        <dbReference type="EMBL" id="KAK7808004.1"/>
    </source>
</evidence>
<sequence length="115" mass="13064">MKTDDEQTLELLLDGFIQILMTRKNMEGNRLLKVARMRDTVQCSADGKGDNASRGKAGRGTLLETGSETEKPERGRMWRPSKTQKGNKLKLLSPQGRESFIWQLIARRQSHLPPK</sequence>
<reference evidence="2 3" key="1">
    <citation type="journal article" date="2023" name="bioRxiv">
        <title>Conserved and derived expression patterns and positive selection on dental genes reveal complex evolutionary context of ever-growing rodent molars.</title>
        <authorList>
            <person name="Calamari Z.T."/>
            <person name="Song A."/>
            <person name="Cohen E."/>
            <person name="Akter M."/>
            <person name="Roy R.D."/>
            <person name="Hallikas O."/>
            <person name="Christensen M.M."/>
            <person name="Li P."/>
            <person name="Marangoni P."/>
            <person name="Jernvall J."/>
            <person name="Klein O.D."/>
        </authorList>
    </citation>
    <scope>NUCLEOTIDE SEQUENCE [LARGE SCALE GENOMIC DNA]</scope>
    <source>
        <strain evidence="2">V071</strain>
    </source>
</reference>
<protein>
    <submittedName>
        <fullName evidence="2">Uncharacterized protein</fullName>
    </submittedName>
</protein>
<evidence type="ECO:0000313" key="3">
    <source>
        <dbReference type="Proteomes" id="UP001488838"/>
    </source>
</evidence>
<gene>
    <name evidence="2" type="ORF">U0070_022657</name>
</gene>
<organism evidence="2 3">
    <name type="scientific">Myodes glareolus</name>
    <name type="common">Bank vole</name>
    <name type="synonym">Clethrionomys glareolus</name>
    <dbReference type="NCBI Taxonomy" id="447135"/>
    <lineage>
        <taxon>Eukaryota</taxon>
        <taxon>Metazoa</taxon>
        <taxon>Chordata</taxon>
        <taxon>Craniata</taxon>
        <taxon>Vertebrata</taxon>
        <taxon>Euteleostomi</taxon>
        <taxon>Mammalia</taxon>
        <taxon>Eutheria</taxon>
        <taxon>Euarchontoglires</taxon>
        <taxon>Glires</taxon>
        <taxon>Rodentia</taxon>
        <taxon>Myomorpha</taxon>
        <taxon>Muroidea</taxon>
        <taxon>Cricetidae</taxon>
        <taxon>Arvicolinae</taxon>
        <taxon>Myodes</taxon>
    </lineage>
</organism>
<dbReference type="EMBL" id="JBBHLL010000251">
    <property type="protein sequence ID" value="KAK7808004.1"/>
    <property type="molecule type" value="Genomic_DNA"/>
</dbReference>
<feature type="non-terminal residue" evidence="2">
    <location>
        <position position="115"/>
    </location>
</feature>
<proteinExistence type="predicted"/>
<comment type="caution">
    <text evidence="2">The sequence shown here is derived from an EMBL/GenBank/DDBJ whole genome shotgun (WGS) entry which is preliminary data.</text>
</comment>
<feature type="region of interest" description="Disordered" evidence="1">
    <location>
        <begin position="43"/>
        <end position="90"/>
    </location>
</feature>
<accession>A0AAW0I125</accession>
<dbReference type="Proteomes" id="UP001488838">
    <property type="component" value="Unassembled WGS sequence"/>
</dbReference>
<keyword evidence="3" id="KW-1185">Reference proteome</keyword>
<dbReference type="AlphaFoldDB" id="A0AAW0I125"/>
<evidence type="ECO:0000256" key="1">
    <source>
        <dbReference type="SAM" id="MobiDB-lite"/>
    </source>
</evidence>